<gene>
    <name evidence="1" type="ORF">DOTSEDRAFT_75348</name>
</gene>
<dbReference type="HOGENOM" id="CLU_2849660_0_0_1"/>
<evidence type="ECO:0000313" key="2">
    <source>
        <dbReference type="Proteomes" id="UP000016933"/>
    </source>
</evidence>
<reference evidence="1 2" key="2">
    <citation type="journal article" date="2012" name="PLoS Pathog.">
        <title>Diverse lifestyles and strategies of plant pathogenesis encoded in the genomes of eighteen Dothideomycetes fungi.</title>
        <authorList>
            <person name="Ohm R.A."/>
            <person name="Feau N."/>
            <person name="Henrissat B."/>
            <person name="Schoch C.L."/>
            <person name="Horwitz B.A."/>
            <person name="Barry K.W."/>
            <person name="Condon B.J."/>
            <person name="Copeland A.C."/>
            <person name="Dhillon B."/>
            <person name="Glaser F."/>
            <person name="Hesse C.N."/>
            <person name="Kosti I."/>
            <person name="LaButti K."/>
            <person name="Lindquist E.A."/>
            <person name="Lucas S."/>
            <person name="Salamov A.A."/>
            <person name="Bradshaw R.E."/>
            <person name="Ciuffetti L."/>
            <person name="Hamelin R.C."/>
            <person name="Kema G.H.J."/>
            <person name="Lawrence C."/>
            <person name="Scott J.A."/>
            <person name="Spatafora J.W."/>
            <person name="Turgeon B.G."/>
            <person name="de Wit P.J.G.M."/>
            <person name="Zhong S."/>
            <person name="Goodwin S.B."/>
            <person name="Grigoriev I.V."/>
        </authorList>
    </citation>
    <scope>NUCLEOTIDE SEQUENCE [LARGE SCALE GENOMIC DNA]</scope>
    <source>
        <strain evidence="2">NZE10 / CBS 128990</strain>
    </source>
</reference>
<keyword evidence="2" id="KW-1185">Reference proteome</keyword>
<proteinExistence type="predicted"/>
<dbReference type="Proteomes" id="UP000016933">
    <property type="component" value="Unassembled WGS sequence"/>
</dbReference>
<dbReference type="AlphaFoldDB" id="M2XJN0"/>
<organism evidence="1 2">
    <name type="scientific">Dothistroma septosporum (strain NZE10 / CBS 128990)</name>
    <name type="common">Red band needle blight fungus</name>
    <name type="synonym">Mycosphaerella pini</name>
    <dbReference type="NCBI Taxonomy" id="675120"/>
    <lineage>
        <taxon>Eukaryota</taxon>
        <taxon>Fungi</taxon>
        <taxon>Dikarya</taxon>
        <taxon>Ascomycota</taxon>
        <taxon>Pezizomycotina</taxon>
        <taxon>Dothideomycetes</taxon>
        <taxon>Dothideomycetidae</taxon>
        <taxon>Mycosphaerellales</taxon>
        <taxon>Mycosphaerellaceae</taxon>
        <taxon>Dothistroma</taxon>
    </lineage>
</organism>
<name>M2XJN0_DOTSN</name>
<reference evidence="2" key="1">
    <citation type="journal article" date="2012" name="PLoS Genet.">
        <title>The genomes of the fungal plant pathogens Cladosporium fulvum and Dothistroma septosporum reveal adaptation to different hosts and lifestyles but also signatures of common ancestry.</title>
        <authorList>
            <person name="de Wit P.J.G.M."/>
            <person name="van der Burgt A."/>
            <person name="Oekmen B."/>
            <person name="Stergiopoulos I."/>
            <person name="Abd-Elsalam K.A."/>
            <person name="Aerts A.L."/>
            <person name="Bahkali A.H."/>
            <person name="Beenen H.G."/>
            <person name="Chettri P."/>
            <person name="Cox M.P."/>
            <person name="Datema E."/>
            <person name="de Vries R.P."/>
            <person name="Dhillon B."/>
            <person name="Ganley A.R."/>
            <person name="Griffiths S.A."/>
            <person name="Guo Y."/>
            <person name="Hamelin R.C."/>
            <person name="Henrissat B."/>
            <person name="Kabir M.S."/>
            <person name="Jashni M.K."/>
            <person name="Kema G."/>
            <person name="Klaubauf S."/>
            <person name="Lapidus A."/>
            <person name="Levasseur A."/>
            <person name="Lindquist E."/>
            <person name="Mehrabi R."/>
            <person name="Ohm R.A."/>
            <person name="Owen T.J."/>
            <person name="Salamov A."/>
            <person name="Schwelm A."/>
            <person name="Schijlen E."/>
            <person name="Sun H."/>
            <person name="van den Burg H.A."/>
            <person name="van Ham R.C.H.J."/>
            <person name="Zhang S."/>
            <person name="Goodwin S.B."/>
            <person name="Grigoriev I.V."/>
            <person name="Collemare J."/>
            <person name="Bradshaw R.E."/>
        </authorList>
    </citation>
    <scope>NUCLEOTIDE SEQUENCE [LARGE SCALE GENOMIC DNA]</scope>
    <source>
        <strain evidence="2">NZE10 / CBS 128990</strain>
    </source>
</reference>
<sequence length="65" mass="7117">MNLFLCCLGFSVRTHVLVSEHALTGSARAFTKRRDLHLATVLNDGPERVARSADYRATASGSHMT</sequence>
<protein>
    <submittedName>
        <fullName evidence="1">Uncharacterized protein</fullName>
    </submittedName>
</protein>
<evidence type="ECO:0000313" key="1">
    <source>
        <dbReference type="EMBL" id="EME39667.1"/>
    </source>
</evidence>
<accession>M2XJN0</accession>
<dbReference type="EMBL" id="KB446545">
    <property type="protein sequence ID" value="EME39667.1"/>
    <property type="molecule type" value="Genomic_DNA"/>
</dbReference>